<comment type="similarity">
    <text evidence="1 5">Belongs to the AB hydrolase superfamily. Lipase family.</text>
</comment>
<evidence type="ECO:0000313" key="7">
    <source>
        <dbReference type="EMBL" id="KAF6176098.1"/>
    </source>
</evidence>
<evidence type="ECO:0000313" key="8">
    <source>
        <dbReference type="Proteomes" id="UP000541444"/>
    </source>
</evidence>
<dbReference type="InterPro" id="IPR033556">
    <property type="entry name" value="PLA"/>
</dbReference>
<dbReference type="Proteomes" id="UP000541444">
    <property type="component" value="Unassembled WGS sequence"/>
</dbReference>
<feature type="domain" description="Fungal lipase-type" evidence="6">
    <location>
        <begin position="134"/>
        <end position="292"/>
    </location>
</feature>
<dbReference type="CDD" id="cd00519">
    <property type="entry name" value="Lipase_3"/>
    <property type="match status" value="1"/>
</dbReference>
<protein>
    <recommendedName>
        <fullName evidence="5">Phospholipase A1</fullName>
        <ecNumber evidence="5">3.1.1.-</ecNumber>
    </recommendedName>
</protein>
<dbReference type="PANTHER" id="PTHR31828:SF1">
    <property type="entry name" value="PHOSPHOLIPASE A1-IIGAMMA"/>
    <property type="match status" value="1"/>
</dbReference>
<dbReference type="SUPFAM" id="SSF53474">
    <property type="entry name" value="alpha/beta-Hydrolases"/>
    <property type="match status" value="1"/>
</dbReference>
<evidence type="ECO:0000259" key="6">
    <source>
        <dbReference type="Pfam" id="PF01764"/>
    </source>
</evidence>
<dbReference type="EMBL" id="JACGCM010000121">
    <property type="protein sequence ID" value="KAF6176098.1"/>
    <property type="molecule type" value="Genomic_DNA"/>
</dbReference>
<dbReference type="FunFam" id="3.40.50.1820:FF:000065">
    <property type="entry name" value="Phospholipase A1-II 3"/>
    <property type="match status" value="1"/>
</dbReference>
<sequence length="399" mass="45265">MGGVVKRWRFLNGEGYWENLLDPLNIDLRRNILLYGDMAQAAYDTFNREKASRYAGSSRYGKEDFFEKVGLVNGNPYKYRVTKFFYATSYIKMPDAFMVESLSREAWSRESNWMGYVAVTTDEGKVSLGRRDIVIAWRGTVEALEWVNDLNFSLVSAPAIFNDNNDSEVHQGWYSIYTSDDPRSPFNKSSAKEQVLDEVKRLVEEFKDEEISITLTGHSLGAALATLNAVDIVYNSVNKPKSLPDKPCLVTVFTFASPRVGDSNFKELFSNMDDLRLLRVHNAIDVVPNYPLFGYTHVGVDLPIDTRNSPFLKIPGNIVSWHSLEAYLHGVAGTQGSKDEFGFGFKLEVKRDISLVNKSLDALKDEYLVPESWWSEKNKGMVQGTNGSWKMMDHEDDSV</sequence>
<dbReference type="OrthoDB" id="438440at2759"/>
<keyword evidence="2 5" id="KW-0378">Hydrolase</keyword>
<accession>A0A7J7PA85</accession>
<keyword evidence="4 5" id="KW-0443">Lipid metabolism</keyword>
<evidence type="ECO:0000256" key="3">
    <source>
        <dbReference type="ARBA" id="ARBA00022963"/>
    </source>
</evidence>
<evidence type="ECO:0000256" key="2">
    <source>
        <dbReference type="ARBA" id="ARBA00022801"/>
    </source>
</evidence>
<dbReference type="GO" id="GO:0016042">
    <property type="term" value="P:lipid catabolic process"/>
    <property type="evidence" value="ECO:0007669"/>
    <property type="project" value="UniProtKB-UniRule"/>
</dbReference>
<dbReference type="PANTHER" id="PTHR31828">
    <property type="entry name" value="PHOSPHOLIPASE A1-IIGAMMA"/>
    <property type="match status" value="1"/>
</dbReference>
<keyword evidence="8" id="KW-1185">Reference proteome</keyword>
<comment type="function">
    <text evidence="5">Acylhydrolase that catalyzes the hydrolysis of phospholipids at the sn-1 position.</text>
</comment>
<dbReference type="Gene3D" id="3.40.50.1820">
    <property type="entry name" value="alpha/beta hydrolase"/>
    <property type="match status" value="1"/>
</dbReference>
<evidence type="ECO:0000256" key="5">
    <source>
        <dbReference type="RuleBase" id="RU367093"/>
    </source>
</evidence>
<reference evidence="7 8" key="1">
    <citation type="journal article" date="2020" name="IScience">
        <title>Genome Sequencing of the Endangered Kingdonia uniflora (Circaeasteraceae, Ranunculales) Reveals Potential Mechanisms of Evolutionary Specialization.</title>
        <authorList>
            <person name="Sun Y."/>
            <person name="Deng T."/>
            <person name="Zhang A."/>
            <person name="Moore M.J."/>
            <person name="Landis J.B."/>
            <person name="Lin N."/>
            <person name="Zhang H."/>
            <person name="Zhang X."/>
            <person name="Huang J."/>
            <person name="Zhang X."/>
            <person name="Sun H."/>
            <person name="Wang H."/>
        </authorList>
    </citation>
    <scope>NUCLEOTIDE SEQUENCE [LARGE SCALE GENOMIC DNA]</scope>
    <source>
        <strain evidence="7">TB1705</strain>
        <tissue evidence="7">Leaf</tissue>
    </source>
</reference>
<organism evidence="7 8">
    <name type="scientific">Kingdonia uniflora</name>
    <dbReference type="NCBI Taxonomy" id="39325"/>
    <lineage>
        <taxon>Eukaryota</taxon>
        <taxon>Viridiplantae</taxon>
        <taxon>Streptophyta</taxon>
        <taxon>Embryophyta</taxon>
        <taxon>Tracheophyta</taxon>
        <taxon>Spermatophyta</taxon>
        <taxon>Magnoliopsida</taxon>
        <taxon>Ranunculales</taxon>
        <taxon>Circaeasteraceae</taxon>
        <taxon>Kingdonia</taxon>
    </lineage>
</organism>
<proteinExistence type="inferred from homology"/>
<dbReference type="Pfam" id="PF01764">
    <property type="entry name" value="Lipase_3"/>
    <property type="match status" value="1"/>
</dbReference>
<dbReference type="EC" id="3.1.1.-" evidence="5"/>
<name>A0A7J7PA85_9MAGN</name>
<dbReference type="GO" id="GO:0008970">
    <property type="term" value="F:phospholipase A1 activity"/>
    <property type="evidence" value="ECO:0007669"/>
    <property type="project" value="UniProtKB-UniRule"/>
</dbReference>
<dbReference type="InterPro" id="IPR002921">
    <property type="entry name" value="Fungal_lipase-type"/>
</dbReference>
<keyword evidence="3 5" id="KW-0442">Lipid degradation</keyword>
<gene>
    <name evidence="7" type="ORF">GIB67_000192</name>
</gene>
<evidence type="ECO:0000256" key="1">
    <source>
        <dbReference type="ARBA" id="ARBA00010701"/>
    </source>
</evidence>
<dbReference type="GO" id="GO:0005737">
    <property type="term" value="C:cytoplasm"/>
    <property type="evidence" value="ECO:0007669"/>
    <property type="project" value="UniProtKB-ARBA"/>
</dbReference>
<dbReference type="AlphaFoldDB" id="A0A7J7PA85"/>
<dbReference type="InterPro" id="IPR029058">
    <property type="entry name" value="AB_hydrolase_fold"/>
</dbReference>
<evidence type="ECO:0000256" key="4">
    <source>
        <dbReference type="ARBA" id="ARBA00023098"/>
    </source>
</evidence>
<comment type="caution">
    <text evidence="7">The sequence shown here is derived from an EMBL/GenBank/DDBJ whole genome shotgun (WGS) entry which is preliminary data.</text>
</comment>